<dbReference type="PANTHER" id="PTHR44147:SF2">
    <property type="entry name" value="DEHYDROGENASE_REDUCTASE SDR FAMILY MEMBER 1"/>
    <property type="match status" value="1"/>
</dbReference>
<dbReference type="EMBL" id="CP011125">
    <property type="protein sequence ID" value="AKF06646.1"/>
    <property type="molecule type" value="Genomic_DNA"/>
</dbReference>
<dbReference type="InterPro" id="IPR002347">
    <property type="entry name" value="SDR_fam"/>
</dbReference>
<name>A0A0F6W3V3_9BACT</name>
<dbReference type="Pfam" id="PF00106">
    <property type="entry name" value="adh_short"/>
    <property type="match status" value="1"/>
</dbReference>
<dbReference type="Gene3D" id="3.40.50.720">
    <property type="entry name" value="NAD(P)-binding Rossmann-like Domain"/>
    <property type="match status" value="1"/>
</dbReference>
<dbReference type="PRINTS" id="PR00081">
    <property type="entry name" value="GDHRDH"/>
</dbReference>
<dbReference type="Proteomes" id="UP000034883">
    <property type="component" value="Chromosome"/>
</dbReference>
<dbReference type="RefSeq" id="WP_053233800.1">
    <property type="nucleotide sequence ID" value="NZ_CP011125.1"/>
</dbReference>
<gene>
    <name evidence="1" type="ORF">DB32_003795</name>
</gene>
<dbReference type="OrthoDB" id="63584at2"/>
<reference evidence="1 2" key="1">
    <citation type="submission" date="2015-03" db="EMBL/GenBank/DDBJ databases">
        <title>Genome assembly of Sandaracinus amylolyticus DSM 53668.</title>
        <authorList>
            <person name="Sharma G."/>
            <person name="Subramanian S."/>
        </authorList>
    </citation>
    <scope>NUCLEOTIDE SEQUENCE [LARGE SCALE GENOMIC DNA]</scope>
    <source>
        <strain evidence="1 2">DSM 53668</strain>
    </source>
</reference>
<accession>A0A0F6W3V3</accession>
<dbReference type="KEGG" id="samy:DB32_003795"/>
<dbReference type="SUPFAM" id="SSF51735">
    <property type="entry name" value="NAD(P)-binding Rossmann-fold domains"/>
    <property type="match status" value="1"/>
</dbReference>
<evidence type="ECO:0000313" key="2">
    <source>
        <dbReference type="Proteomes" id="UP000034883"/>
    </source>
</evidence>
<dbReference type="STRING" id="927083.DB32_003795"/>
<organism evidence="1 2">
    <name type="scientific">Sandaracinus amylolyticus</name>
    <dbReference type="NCBI Taxonomy" id="927083"/>
    <lineage>
        <taxon>Bacteria</taxon>
        <taxon>Pseudomonadati</taxon>
        <taxon>Myxococcota</taxon>
        <taxon>Polyangia</taxon>
        <taxon>Polyangiales</taxon>
        <taxon>Sandaracinaceae</taxon>
        <taxon>Sandaracinus</taxon>
    </lineage>
</organism>
<dbReference type="PANTHER" id="PTHR44147">
    <property type="entry name" value="DEHYDROGENASE/REDUCTASE SDR FAMILY MEMBER 1"/>
    <property type="match status" value="1"/>
</dbReference>
<proteinExistence type="predicted"/>
<dbReference type="AlphaFoldDB" id="A0A0F6W3V3"/>
<protein>
    <submittedName>
        <fullName evidence="1">3-oxoacyl-[acyl-carrier protein] reductase</fullName>
    </submittedName>
</protein>
<keyword evidence="2" id="KW-1185">Reference proteome</keyword>
<sequence length="320" mass="34348">MQRDLEGSIAVVAGATRGAGRGIAVALGERGATVYCTGRSVRGAIATAGRSETIDETAERVTAAGGRGIAVRVDHTREDEVRALFERVERESGRLDVLVNDVWGGDAKIDFGKAFWELDLAKSAGLIEQAVWSHVITSRHGAPLMLRASRGLIVEVTDGDSLSYRGNLVYDLVKTSVVRLAMGMGYELRRTGIATVAVTPGFLRSEAMLENFGVTEANWRDAIAKEPDFAVSETPMFVGRCIAALAADPSVKARSGRVYASWTLAREYDVRDVDGTRPDWGAHFASKYGPASPCGEAVYAEVNGGMFATVYPDWPKVSGQ</sequence>
<dbReference type="NCBIfam" id="NF006159">
    <property type="entry name" value="PRK08303.1"/>
    <property type="match status" value="1"/>
</dbReference>
<dbReference type="InterPro" id="IPR036291">
    <property type="entry name" value="NAD(P)-bd_dom_sf"/>
</dbReference>
<evidence type="ECO:0000313" key="1">
    <source>
        <dbReference type="EMBL" id="AKF06646.1"/>
    </source>
</evidence>